<dbReference type="InterPro" id="IPR036898">
    <property type="entry name" value="RNA_pol_Rpb7-like_N_sf"/>
</dbReference>
<keyword evidence="4" id="KW-0539">Nucleus</keyword>
<comment type="subcellular location">
    <subcellularLocation>
        <location evidence="1">Nucleus</location>
    </subcellularLocation>
</comment>
<name>A0A7S3L6X0_9STRA</name>
<dbReference type="GO" id="GO:0005736">
    <property type="term" value="C:RNA polymerase I complex"/>
    <property type="evidence" value="ECO:0007669"/>
    <property type="project" value="TreeGrafter"/>
</dbReference>
<evidence type="ECO:0000256" key="1">
    <source>
        <dbReference type="ARBA" id="ARBA00004123"/>
    </source>
</evidence>
<dbReference type="PANTHER" id="PTHR12709">
    <property type="entry name" value="DNA-DIRECTED RNA POLYMERASE II, III"/>
    <property type="match status" value="1"/>
</dbReference>
<accession>A0A7S3L6X0</accession>
<feature type="domain" description="RPA43 OB" evidence="6">
    <location>
        <begin position="134"/>
        <end position="181"/>
    </location>
</feature>
<dbReference type="Gene3D" id="2.40.50.1060">
    <property type="match status" value="1"/>
</dbReference>
<dbReference type="GO" id="GO:0006362">
    <property type="term" value="P:transcription elongation by RNA polymerase I"/>
    <property type="evidence" value="ECO:0007669"/>
    <property type="project" value="TreeGrafter"/>
</dbReference>
<dbReference type="EMBL" id="HBIM01013565">
    <property type="protein sequence ID" value="CAE0413725.1"/>
    <property type="molecule type" value="Transcribed_RNA"/>
</dbReference>
<dbReference type="GO" id="GO:0006352">
    <property type="term" value="P:DNA-templated transcription initiation"/>
    <property type="evidence" value="ECO:0007669"/>
    <property type="project" value="InterPro"/>
</dbReference>
<feature type="compositionally biased region" description="Polar residues" evidence="5">
    <location>
        <begin position="40"/>
        <end position="51"/>
    </location>
</feature>
<dbReference type="InterPro" id="IPR045113">
    <property type="entry name" value="Rpb7-like"/>
</dbReference>
<feature type="compositionally biased region" description="Basic residues" evidence="5">
    <location>
        <begin position="20"/>
        <end position="33"/>
    </location>
</feature>
<keyword evidence="3" id="KW-0804">Transcription</keyword>
<dbReference type="Pfam" id="PF17875">
    <property type="entry name" value="RPA43_OB"/>
    <property type="match status" value="1"/>
</dbReference>
<dbReference type="AlphaFoldDB" id="A0A7S3L6X0"/>
<evidence type="ECO:0000256" key="4">
    <source>
        <dbReference type="ARBA" id="ARBA00023242"/>
    </source>
</evidence>
<evidence type="ECO:0000313" key="7">
    <source>
        <dbReference type="EMBL" id="CAE0413725.1"/>
    </source>
</evidence>
<evidence type="ECO:0000259" key="6">
    <source>
        <dbReference type="Pfam" id="PF17875"/>
    </source>
</evidence>
<dbReference type="InterPro" id="IPR041178">
    <property type="entry name" value="RPA43_OB"/>
</dbReference>
<gene>
    <name evidence="7" type="ORF">ACOF00016_LOCUS10969</name>
</gene>
<reference evidence="7" key="1">
    <citation type="submission" date="2021-01" db="EMBL/GenBank/DDBJ databases">
        <authorList>
            <person name="Corre E."/>
            <person name="Pelletier E."/>
            <person name="Niang G."/>
            <person name="Scheremetjew M."/>
            <person name="Finn R."/>
            <person name="Kale V."/>
            <person name="Holt S."/>
            <person name="Cochrane G."/>
            <person name="Meng A."/>
            <person name="Brown T."/>
            <person name="Cohen L."/>
        </authorList>
    </citation>
    <scope>NUCLEOTIDE SEQUENCE</scope>
    <source>
        <strain evidence="7">CCMP127</strain>
    </source>
</reference>
<protein>
    <recommendedName>
        <fullName evidence="6">RPA43 OB domain-containing protein</fullName>
    </recommendedName>
</protein>
<dbReference type="Gene3D" id="3.30.1490.120">
    <property type="entry name" value="RNA polymerase Rpb7-like, N-terminal domain"/>
    <property type="match status" value="1"/>
</dbReference>
<feature type="region of interest" description="Disordered" evidence="5">
    <location>
        <begin position="1"/>
        <end position="51"/>
    </location>
</feature>
<evidence type="ECO:0000256" key="3">
    <source>
        <dbReference type="ARBA" id="ARBA00023163"/>
    </source>
</evidence>
<sequence>MGPKRGTPSSKAESKDEKRAQKRQKKESKKRRKDSSASSTEHVNLNESTETRSNLLSVKKLRLSASILPSGLSDVKTSIDRCIRDFLLKYSDAVDGTIMGYKNVEILADGRGRIVEELPHIHYDIRCDALVFSPVPNARLRGRVTESFHSHVSMVVFNYFNASISASRLREAGFEYDADKESWYNIESEDTIEKSSYLVFAAEKIHEAVGMISIDGSNPALEK</sequence>
<evidence type="ECO:0000256" key="5">
    <source>
        <dbReference type="SAM" id="MobiDB-lite"/>
    </source>
</evidence>
<evidence type="ECO:0000256" key="2">
    <source>
        <dbReference type="ARBA" id="ARBA00022478"/>
    </source>
</evidence>
<dbReference type="PANTHER" id="PTHR12709:SF5">
    <property type="entry name" value="DNA-DIRECTED RNA POLYMERASE I SUBUNIT RPA43"/>
    <property type="match status" value="1"/>
</dbReference>
<keyword evidence="2" id="KW-0240">DNA-directed RNA polymerase</keyword>
<proteinExistence type="predicted"/>
<organism evidence="7">
    <name type="scientific">Amphora coffeiformis</name>
    <dbReference type="NCBI Taxonomy" id="265554"/>
    <lineage>
        <taxon>Eukaryota</taxon>
        <taxon>Sar</taxon>
        <taxon>Stramenopiles</taxon>
        <taxon>Ochrophyta</taxon>
        <taxon>Bacillariophyta</taxon>
        <taxon>Bacillariophyceae</taxon>
        <taxon>Bacillariophycidae</taxon>
        <taxon>Thalassiophysales</taxon>
        <taxon>Catenulaceae</taxon>
        <taxon>Amphora</taxon>
    </lineage>
</organism>